<feature type="chain" id="PRO_5040387955" description="Secreted protein" evidence="2">
    <location>
        <begin position="19"/>
        <end position="76"/>
    </location>
</feature>
<evidence type="ECO:0008006" key="5">
    <source>
        <dbReference type="Google" id="ProtNLM"/>
    </source>
</evidence>
<name>A0A9P6CX84_9AGAR</name>
<evidence type="ECO:0000256" key="2">
    <source>
        <dbReference type="SAM" id="SignalP"/>
    </source>
</evidence>
<proteinExistence type="predicted"/>
<keyword evidence="1" id="KW-0472">Membrane</keyword>
<keyword evidence="2" id="KW-0732">Signal</keyword>
<gene>
    <name evidence="3" type="ORF">BDN70DRAFT_882984</name>
</gene>
<dbReference type="AlphaFoldDB" id="A0A9P6CX84"/>
<comment type="caution">
    <text evidence="3">The sequence shown here is derived from an EMBL/GenBank/DDBJ whole genome shotgun (WGS) entry which is preliminary data.</text>
</comment>
<protein>
    <recommendedName>
        <fullName evidence="5">Secreted protein</fullName>
    </recommendedName>
</protein>
<keyword evidence="4" id="KW-1185">Reference proteome</keyword>
<organism evidence="3 4">
    <name type="scientific">Pholiota conissans</name>
    <dbReference type="NCBI Taxonomy" id="109636"/>
    <lineage>
        <taxon>Eukaryota</taxon>
        <taxon>Fungi</taxon>
        <taxon>Dikarya</taxon>
        <taxon>Basidiomycota</taxon>
        <taxon>Agaricomycotina</taxon>
        <taxon>Agaricomycetes</taxon>
        <taxon>Agaricomycetidae</taxon>
        <taxon>Agaricales</taxon>
        <taxon>Agaricineae</taxon>
        <taxon>Strophariaceae</taxon>
        <taxon>Pholiota</taxon>
    </lineage>
</organism>
<accession>A0A9P6CX84</accession>
<feature type="signal peptide" evidence="2">
    <location>
        <begin position="1"/>
        <end position="18"/>
    </location>
</feature>
<evidence type="ECO:0000313" key="3">
    <source>
        <dbReference type="EMBL" id="KAF9476019.1"/>
    </source>
</evidence>
<feature type="transmembrane region" description="Helical" evidence="1">
    <location>
        <begin position="42"/>
        <end position="61"/>
    </location>
</feature>
<reference evidence="3" key="1">
    <citation type="submission" date="2020-11" db="EMBL/GenBank/DDBJ databases">
        <authorList>
            <consortium name="DOE Joint Genome Institute"/>
            <person name="Ahrendt S."/>
            <person name="Riley R."/>
            <person name="Andreopoulos W."/>
            <person name="Labutti K."/>
            <person name="Pangilinan J."/>
            <person name="Ruiz-Duenas F.J."/>
            <person name="Barrasa J.M."/>
            <person name="Sanchez-Garcia M."/>
            <person name="Camarero S."/>
            <person name="Miyauchi S."/>
            <person name="Serrano A."/>
            <person name="Linde D."/>
            <person name="Babiker R."/>
            <person name="Drula E."/>
            <person name="Ayuso-Fernandez I."/>
            <person name="Pacheco R."/>
            <person name="Padilla G."/>
            <person name="Ferreira P."/>
            <person name="Barriuso J."/>
            <person name="Kellner H."/>
            <person name="Castanera R."/>
            <person name="Alfaro M."/>
            <person name="Ramirez L."/>
            <person name="Pisabarro A.G."/>
            <person name="Kuo A."/>
            <person name="Tritt A."/>
            <person name="Lipzen A."/>
            <person name="He G."/>
            <person name="Yan M."/>
            <person name="Ng V."/>
            <person name="Cullen D."/>
            <person name="Martin F."/>
            <person name="Rosso M.-N."/>
            <person name="Henrissat B."/>
            <person name="Hibbett D."/>
            <person name="Martinez A.T."/>
            <person name="Grigoriev I.V."/>
        </authorList>
    </citation>
    <scope>NUCLEOTIDE SEQUENCE</scope>
    <source>
        <strain evidence="3">CIRM-BRFM 674</strain>
    </source>
</reference>
<evidence type="ECO:0000313" key="4">
    <source>
        <dbReference type="Proteomes" id="UP000807469"/>
    </source>
</evidence>
<evidence type="ECO:0000256" key="1">
    <source>
        <dbReference type="SAM" id="Phobius"/>
    </source>
</evidence>
<dbReference type="EMBL" id="MU155310">
    <property type="protein sequence ID" value="KAF9476019.1"/>
    <property type="molecule type" value="Genomic_DNA"/>
</dbReference>
<keyword evidence="1" id="KW-0812">Transmembrane</keyword>
<keyword evidence="1" id="KW-1133">Transmembrane helix</keyword>
<sequence length="76" mass="8569">MSLSVLYLSPLLSFSVLGSTLQYRSPNPSYRPHIPYYWYTCPFQAVKIVSVFLAFLCVYGAEVLPPFVSLLPPPLL</sequence>
<dbReference type="Proteomes" id="UP000807469">
    <property type="component" value="Unassembled WGS sequence"/>
</dbReference>